<evidence type="ECO:0000313" key="1">
    <source>
        <dbReference type="EMBL" id="MFC3959022.1"/>
    </source>
</evidence>
<comment type="caution">
    <text evidence="1">The sequence shown here is derived from an EMBL/GenBank/DDBJ whole genome shotgun (WGS) entry which is preliminary data.</text>
</comment>
<dbReference type="GeneID" id="73902712"/>
<keyword evidence="2" id="KW-1185">Reference proteome</keyword>
<protein>
    <submittedName>
        <fullName evidence="1">Uncharacterized protein</fullName>
    </submittedName>
</protein>
<dbReference type="RefSeq" id="WP_256533581.1">
    <property type="nucleotide sequence ID" value="NZ_CP101824.1"/>
</dbReference>
<gene>
    <name evidence="1" type="ORF">ACFOUR_11670</name>
</gene>
<dbReference type="AlphaFoldDB" id="A0ABD5NQA9"/>
<dbReference type="EMBL" id="JBHSAQ010000010">
    <property type="protein sequence ID" value="MFC3959022.1"/>
    <property type="molecule type" value="Genomic_DNA"/>
</dbReference>
<dbReference type="Proteomes" id="UP001595846">
    <property type="component" value="Unassembled WGS sequence"/>
</dbReference>
<accession>A0ABD5NQA9</accession>
<evidence type="ECO:0000313" key="2">
    <source>
        <dbReference type="Proteomes" id="UP001595846"/>
    </source>
</evidence>
<proteinExistence type="predicted"/>
<sequence length="248" mass="26429">MAKTPNRRSVLSALGTAGSASLAGVTVEKGGAENERRTVRSSGREVVEWTGEKKKEVASTASNNKMVAAISNRLKQNGWVISDSKHRSGTVLAADGEEYDFGVLSFESVMESERQAAILWKRYKTGEWEVKGYVHSNSDNNSDSDVVITVDSTMNVRKIEYEGGATIETSCPCLDPGGGSDCVFFHDRYCVDFNLSCVLFVIGALGLSCGTAGAVGCLGAAGLGIAEYLAGDGCNICDEYTEDEVFLC</sequence>
<organism evidence="1 2">
    <name type="scientific">Halovivax cerinus</name>
    <dbReference type="NCBI Taxonomy" id="1487865"/>
    <lineage>
        <taxon>Archaea</taxon>
        <taxon>Methanobacteriati</taxon>
        <taxon>Methanobacteriota</taxon>
        <taxon>Stenosarchaea group</taxon>
        <taxon>Halobacteria</taxon>
        <taxon>Halobacteriales</taxon>
        <taxon>Natrialbaceae</taxon>
        <taxon>Halovivax</taxon>
    </lineage>
</organism>
<name>A0ABD5NQA9_9EURY</name>
<reference evidence="1 2" key="1">
    <citation type="journal article" date="2019" name="Int. J. Syst. Evol. Microbiol.">
        <title>The Global Catalogue of Microorganisms (GCM) 10K type strain sequencing project: providing services to taxonomists for standard genome sequencing and annotation.</title>
        <authorList>
            <consortium name="The Broad Institute Genomics Platform"/>
            <consortium name="The Broad Institute Genome Sequencing Center for Infectious Disease"/>
            <person name="Wu L."/>
            <person name="Ma J."/>
        </authorList>
    </citation>
    <scope>NUCLEOTIDE SEQUENCE [LARGE SCALE GENOMIC DNA]</scope>
    <source>
        <strain evidence="1 2">IBRC-M 10256</strain>
    </source>
</reference>